<feature type="region of interest" description="Disordered" evidence="1">
    <location>
        <begin position="1"/>
        <end position="20"/>
    </location>
</feature>
<dbReference type="Proteomes" id="UP000095143">
    <property type="component" value="Unassembled WGS sequence"/>
</dbReference>
<evidence type="ECO:0000256" key="1">
    <source>
        <dbReference type="SAM" id="MobiDB-lite"/>
    </source>
</evidence>
<proteinExistence type="predicted"/>
<reference evidence="2 3" key="1">
    <citation type="submission" date="2016-08" db="EMBL/GenBank/DDBJ databases">
        <title>Whole genome sequence of Pseudomonas graminis strain UASWS1507, a potential biological control agent for agriculture.</title>
        <authorList>
            <person name="Crovadore J."/>
            <person name="Calmin G."/>
            <person name="Chablais R."/>
            <person name="Cochard B."/>
            <person name="Lefort F."/>
        </authorList>
    </citation>
    <scope>NUCLEOTIDE SEQUENCE [LARGE SCALE GENOMIC DNA]</scope>
    <source>
        <strain evidence="2 3">UASWS1507</strain>
    </source>
</reference>
<gene>
    <name evidence="2" type="ORF">BBI10_05470</name>
</gene>
<dbReference type="RefSeq" id="WP_065987373.1">
    <property type="nucleotide sequence ID" value="NZ_MDEN01000055.1"/>
</dbReference>
<dbReference type="EMBL" id="MDEN01000055">
    <property type="protein sequence ID" value="OCX24257.1"/>
    <property type="molecule type" value="Genomic_DNA"/>
</dbReference>
<evidence type="ECO:0008006" key="4">
    <source>
        <dbReference type="Google" id="ProtNLM"/>
    </source>
</evidence>
<evidence type="ECO:0000313" key="2">
    <source>
        <dbReference type="EMBL" id="OCX24257.1"/>
    </source>
</evidence>
<organism evidence="2 3">
    <name type="scientific">Pseudomonas graminis</name>
    <dbReference type="NCBI Taxonomy" id="158627"/>
    <lineage>
        <taxon>Bacteria</taxon>
        <taxon>Pseudomonadati</taxon>
        <taxon>Pseudomonadota</taxon>
        <taxon>Gammaproteobacteria</taxon>
        <taxon>Pseudomonadales</taxon>
        <taxon>Pseudomonadaceae</taxon>
        <taxon>Pseudomonas</taxon>
    </lineage>
</organism>
<comment type="caution">
    <text evidence="2">The sequence shown here is derived from an EMBL/GenBank/DDBJ whole genome shotgun (WGS) entry which is preliminary data.</text>
</comment>
<sequence>MHGSERKDGMHSTPEEDPRPKLWPKFLGSVAIVGVMVGLMIGRVTTPDPIQLQSIEVLPSGVAVWFNREPQLHGEHIDGAVALLFNAQGQPQKGGLKLNGKDVRWRVQRSDKGLLLNLLAARPLHGDWRGATQDGRWRLEVSLREE</sequence>
<dbReference type="AlphaFoldDB" id="A0A1C2EBB7"/>
<protein>
    <recommendedName>
        <fullName evidence="4">Copper resistance protein CopC</fullName>
    </recommendedName>
</protein>
<accession>A0A1C2EBB7</accession>
<evidence type="ECO:0000313" key="3">
    <source>
        <dbReference type="Proteomes" id="UP000095143"/>
    </source>
</evidence>
<name>A0A1C2EBB7_9PSED</name>
<dbReference type="OrthoDB" id="7014830at2"/>